<proteinExistence type="predicted"/>
<evidence type="ECO:0000256" key="1">
    <source>
        <dbReference type="SAM" id="MobiDB-lite"/>
    </source>
</evidence>
<comment type="caution">
    <text evidence="2">The sequence shown here is derived from an EMBL/GenBank/DDBJ whole genome shotgun (WGS) entry which is preliminary data.</text>
</comment>
<dbReference type="SUPFAM" id="SSF49777">
    <property type="entry name" value="PEBP-like"/>
    <property type="match status" value="1"/>
</dbReference>
<dbReference type="GO" id="GO:0004860">
    <property type="term" value="F:protein kinase inhibitor activity"/>
    <property type="evidence" value="ECO:0007669"/>
    <property type="project" value="UniProtKB-KW"/>
</dbReference>
<evidence type="ECO:0000313" key="2">
    <source>
        <dbReference type="EMBL" id="MCD1295930.1"/>
    </source>
</evidence>
<dbReference type="Pfam" id="PF01161">
    <property type="entry name" value="PBP"/>
    <property type="match status" value="1"/>
</dbReference>
<organism evidence="2 3">
    <name type="scientific">Methanooceanicella nereidis</name>
    <dbReference type="NCBI Taxonomy" id="2052831"/>
    <lineage>
        <taxon>Archaea</taxon>
        <taxon>Methanobacteriati</taxon>
        <taxon>Methanobacteriota</taxon>
        <taxon>Stenosarchaea group</taxon>
        <taxon>Methanomicrobia</taxon>
        <taxon>Methanocellales</taxon>
        <taxon>Methanocellaceae</taxon>
        <taxon>Methanooceanicella</taxon>
    </lineage>
</organism>
<dbReference type="PANTHER" id="PTHR30289">
    <property type="entry name" value="UNCHARACTERIZED PROTEIN YBCL-RELATED"/>
    <property type="match status" value="1"/>
</dbReference>
<evidence type="ECO:0000313" key="3">
    <source>
        <dbReference type="Proteomes" id="UP001320159"/>
    </source>
</evidence>
<reference evidence="2 3" key="1">
    <citation type="submission" date="2017-11" db="EMBL/GenBank/DDBJ databases">
        <title>Isolation and Characterization of Family Methanocellaceae Species from Potential Methane Hydrate Area Offshore Southwestern Taiwan.</title>
        <authorList>
            <person name="Zhang W.-L."/>
            <person name="Chen W.-C."/>
            <person name="Lai M.-C."/>
            <person name="Chen S.-C."/>
        </authorList>
    </citation>
    <scope>NUCLEOTIDE SEQUENCE [LARGE SCALE GENOMIC DNA]</scope>
    <source>
        <strain evidence="2 3">CWC-04</strain>
    </source>
</reference>
<dbReference type="Gene3D" id="3.90.280.10">
    <property type="entry name" value="PEBP-like"/>
    <property type="match status" value="1"/>
</dbReference>
<keyword evidence="2" id="KW-0649">Protein kinase inhibitor</keyword>
<accession>A0AAP2RGV0</accession>
<protein>
    <submittedName>
        <fullName evidence="2">YbhB/YbcL family Raf kinase inhibitor-like protein</fullName>
    </submittedName>
</protein>
<feature type="region of interest" description="Disordered" evidence="1">
    <location>
        <begin position="1"/>
        <end position="38"/>
    </location>
</feature>
<dbReference type="CDD" id="cd00865">
    <property type="entry name" value="PEBP_bact_arch"/>
    <property type="match status" value="1"/>
</dbReference>
<dbReference type="EMBL" id="PGCK01000012">
    <property type="protein sequence ID" value="MCD1295930.1"/>
    <property type="molecule type" value="Genomic_DNA"/>
</dbReference>
<dbReference type="InterPro" id="IPR008914">
    <property type="entry name" value="PEBP"/>
</dbReference>
<sequence>MAIIPNDPGSKSLNFTSPAFQNGEMIPPQYTCQGSDISPPLKWKGVPEETESLVMIMDDADAPNGTITHWVLFNLPPDTRGIPESFTAQDKLDNGAIQGKNDFGDIGYTGPRPPPGKQHEYYFRLYAIDTKLDLSPGATKDDVMHALKGHVIDDVELTGTYSR</sequence>
<dbReference type="InterPro" id="IPR036610">
    <property type="entry name" value="PEBP-like_sf"/>
</dbReference>
<keyword evidence="3" id="KW-1185">Reference proteome</keyword>
<dbReference type="AlphaFoldDB" id="A0AAP2RGV0"/>
<name>A0AAP2RGV0_9EURY</name>
<dbReference type="PANTHER" id="PTHR30289:SF1">
    <property type="entry name" value="PEBP (PHOSPHATIDYLETHANOLAMINE-BINDING PROTEIN) FAMILY PROTEIN"/>
    <property type="match status" value="1"/>
</dbReference>
<gene>
    <name evidence="2" type="ORF">CUJ83_13085</name>
</gene>
<dbReference type="Proteomes" id="UP001320159">
    <property type="component" value="Unassembled WGS sequence"/>
</dbReference>
<dbReference type="NCBIfam" id="TIGR00481">
    <property type="entry name" value="YbhB/YbcL family Raf kinase inhibitor-like protein"/>
    <property type="match status" value="1"/>
</dbReference>
<feature type="compositionally biased region" description="Polar residues" evidence="1">
    <location>
        <begin position="9"/>
        <end position="20"/>
    </location>
</feature>
<dbReference type="InterPro" id="IPR005247">
    <property type="entry name" value="YbhB_YbcL/LppC-like"/>
</dbReference>